<dbReference type="EMBL" id="KX685959">
    <property type="protein sequence ID" value="AST35792.1"/>
    <property type="molecule type" value="Genomic_RNA"/>
</dbReference>
<proteinExistence type="predicted"/>
<organism evidence="1">
    <name type="scientific">Lettuce chlorosis virus</name>
    <dbReference type="NCBI Taxonomy" id="642478"/>
    <lineage>
        <taxon>Viruses</taxon>
        <taxon>Riboviria</taxon>
        <taxon>Orthornavirae</taxon>
        <taxon>Kitrinoviricota</taxon>
        <taxon>Alsuviricetes</taxon>
        <taxon>Martellivirales</taxon>
        <taxon>Closteroviridae</taxon>
        <taxon>Crinivirus</taxon>
        <taxon>Crinivirus lactucachlorosi</taxon>
    </lineage>
</organism>
<name>A0A223HBT4_9CLOS</name>
<protein>
    <submittedName>
        <fullName evidence="1">p9.5</fullName>
    </submittedName>
</protein>
<accession>A0A223HBT4</accession>
<evidence type="ECO:0000313" key="2">
    <source>
        <dbReference type="EMBL" id="ATQ62182.1"/>
    </source>
</evidence>
<sequence length="79" mass="9505">MDLTKLIEKYGEDKVERHYSIYQKAKWSAGGTTLVVLRLINERILKFTEDKNQIELDNIDLEEFLECVYWFTLLPKFFN</sequence>
<reference evidence="2" key="2">
    <citation type="journal article" date="2017" name="Plant Dis.">
        <title>Periwinkle: A New Natural Host of Lettuce Chlorosis Virus in China.</title>
        <authorList>
            <person name="Tian X."/>
            <person name="Tian Y."/>
            <person name="Yu Y."/>
            <person name="Wang X."/>
            <person name="Li Z."/>
            <person name="Li R."/>
            <person name="Cao M."/>
            <person name="Zhou C.Y."/>
        </authorList>
    </citation>
    <scope>NUCLEOTIDE SEQUENCE</scope>
    <source>
        <strain evidence="2">CN</strain>
    </source>
</reference>
<reference evidence="1" key="1">
    <citation type="submission" date="2016-08" db="EMBL/GenBank/DDBJ databases">
        <authorList>
            <person name="Seilhamer J.J."/>
        </authorList>
    </citation>
    <scope>NUCLEOTIDE SEQUENCE</scope>
    <source>
        <strain evidence="1">LCV-NJ</strain>
    </source>
</reference>
<dbReference type="EMBL" id="KY430286">
    <property type="protein sequence ID" value="ATQ62182.1"/>
    <property type="molecule type" value="Genomic_RNA"/>
</dbReference>
<evidence type="ECO:0000313" key="1">
    <source>
        <dbReference type="EMBL" id="AST35792.1"/>
    </source>
</evidence>